<dbReference type="Gramene" id="OE9A009741T4">
    <property type="protein sequence ID" value="OE9A009741C4"/>
    <property type="gene ID" value="OE9A009741"/>
</dbReference>
<dbReference type="GO" id="GO:0003729">
    <property type="term" value="F:mRNA binding"/>
    <property type="evidence" value="ECO:0007669"/>
    <property type="project" value="UniProtKB-UniRule"/>
</dbReference>
<dbReference type="Gene3D" id="3.10.590.10">
    <property type="entry name" value="ph1033 like domains"/>
    <property type="match status" value="1"/>
</dbReference>
<protein>
    <recommendedName>
        <fullName evidence="1">YTH domain-containing family protein</fullName>
    </recommendedName>
</protein>
<dbReference type="Proteomes" id="UP000594638">
    <property type="component" value="Unassembled WGS sequence"/>
</dbReference>
<gene>
    <name evidence="4" type="ORF">OLEA9_A009741</name>
</gene>
<sequence length="519" mass="57237">MTGEKNVENAEPIAPGPSSDSSIDQSGKDMVFGKDELPSASVSLAPSIEEAASGIKGIVIDQTSGLEQGVYYPTTSYYDYNYPGYNGNIAQSDEKGYFNTAGGSYKGIQSVNSSLLYYMPGYGPYGSDAFPCYTYDSNYAGNGSSGPAAKSGTIKSMMGPSGSGKSIAFNSTKSNNNISSKASSLNWNPREQQPASNFSNSIRPTQPLEPLNKLGSGFRSTALPNGFQPVGKFSSFANRNTGGFMHYGPVNYQSTGRVWNNNNGYKSRENFRKNGEFGASTELTRGPRANNRCNSTQLSAEVEQPGLAIPRDKYNLQEFQIQYAQAKFYVIKSYSEDDIHKCIKYEVWSSTPNGNKKLDAALRDANATSSESGAKCPVFLFFSVNASGQFIGVAEMTGQVDFNKNMDFWQLDKWNGFFPVKWHIIKDVPNIQLNHITLENNDNRSVTYTRDTQEIGLKQGLEMLSIFKNYSEKTSILEDFNFYENREKLLKAKRNAKPASETRESHNHDSGKHVKGWIG</sequence>
<dbReference type="InterPro" id="IPR045168">
    <property type="entry name" value="YTH_prot"/>
</dbReference>
<dbReference type="Gramene" id="OE9A009741T7">
    <property type="protein sequence ID" value="OE9A009741C7"/>
    <property type="gene ID" value="OE9A009741"/>
</dbReference>
<dbReference type="GO" id="GO:0061157">
    <property type="term" value="P:mRNA destabilization"/>
    <property type="evidence" value="ECO:0007669"/>
    <property type="project" value="TreeGrafter"/>
</dbReference>
<dbReference type="EMBL" id="CACTIH010005597">
    <property type="protein sequence ID" value="CAA2998537.1"/>
    <property type="molecule type" value="Genomic_DNA"/>
</dbReference>
<dbReference type="CDD" id="cd21134">
    <property type="entry name" value="YTH"/>
    <property type="match status" value="1"/>
</dbReference>
<evidence type="ECO:0000259" key="3">
    <source>
        <dbReference type="PROSITE" id="PS50882"/>
    </source>
</evidence>
<dbReference type="AlphaFoldDB" id="A0A8S0T1I1"/>
<evidence type="ECO:0000256" key="1">
    <source>
        <dbReference type="RuleBase" id="RU369095"/>
    </source>
</evidence>
<reference evidence="4 5" key="1">
    <citation type="submission" date="2019-12" db="EMBL/GenBank/DDBJ databases">
        <authorList>
            <person name="Alioto T."/>
            <person name="Alioto T."/>
            <person name="Gomez Garrido J."/>
        </authorList>
    </citation>
    <scope>NUCLEOTIDE SEQUENCE [LARGE SCALE GENOMIC DNA]</scope>
</reference>
<comment type="function">
    <text evidence="1">Specifically recognizes and binds N6-methyladenosine (m6A)-containing RNAs, and regulates mRNA stability. M6A is a modification present at internal sites of mRNAs and some non-coding RNAs and plays a role in mRNA stability and processing.</text>
</comment>
<dbReference type="InterPro" id="IPR007275">
    <property type="entry name" value="YTH_domain"/>
</dbReference>
<dbReference type="GO" id="GO:0005737">
    <property type="term" value="C:cytoplasm"/>
    <property type="evidence" value="ECO:0007669"/>
    <property type="project" value="TreeGrafter"/>
</dbReference>
<comment type="similarity">
    <text evidence="1">Belongs to the YTHDF family.</text>
</comment>
<evidence type="ECO:0000256" key="2">
    <source>
        <dbReference type="SAM" id="MobiDB-lite"/>
    </source>
</evidence>
<evidence type="ECO:0000313" key="4">
    <source>
        <dbReference type="EMBL" id="CAA2998537.1"/>
    </source>
</evidence>
<dbReference type="PROSITE" id="PS50882">
    <property type="entry name" value="YTH"/>
    <property type="match status" value="1"/>
</dbReference>
<dbReference type="GO" id="GO:1990247">
    <property type="term" value="F:N6-methyladenosine-containing RNA reader activity"/>
    <property type="evidence" value="ECO:0007669"/>
    <property type="project" value="UniProtKB-UniRule"/>
</dbReference>
<name>A0A8S0T1I1_OLEEU</name>
<feature type="region of interest" description="Disordered" evidence="2">
    <location>
        <begin position="1"/>
        <end position="33"/>
    </location>
</feature>
<dbReference type="PANTHER" id="PTHR12357:SF95">
    <property type="entry name" value="YTH DOMAIN-CONTAINING FAMILY PROTEIN"/>
    <property type="match status" value="1"/>
</dbReference>
<dbReference type="OrthoDB" id="306690at2759"/>
<organism evidence="4 5">
    <name type="scientific">Olea europaea subsp. europaea</name>
    <dbReference type="NCBI Taxonomy" id="158383"/>
    <lineage>
        <taxon>Eukaryota</taxon>
        <taxon>Viridiplantae</taxon>
        <taxon>Streptophyta</taxon>
        <taxon>Embryophyta</taxon>
        <taxon>Tracheophyta</taxon>
        <taxon>Spermatophyta</taxon>
        <taxon>Magnoliopsida</taxon>
        <taxon>eudicotyledons</taxon>
        <taxon>Gunneridae</taxon>
        <taxon>Pentapetalae</taxon>
        <taxon>asterids</taxon>
        <taxon>lamiids</taxon>
        <taxon>Lamiales</taxon>
        <taxon>Oleaceae</taxon>
        <taxon>Oleeae</taxon>
        <taxon>Olea</taxon>
    </lineage>
</organism>
<feature type="compositionally biased region" description="Polar residues" evidence="2">
    <location>
        <begin position="187"/>
        <end position="204"/>
    </location>
</feature>
<evidence type="ECO:0000313" key="5">
    <source>
        <dbReference type="Proteomes" id="UP000594638"/>
    </source>
</evidence>
<keyword evidence="5" id="KW-1185">Reference proteome</keyword>
<proteinExistence type="inferred from homology"/>
<accession>A0A8S0T1I1</accession>
<feature type="domain" description="YTH" evidence="3">
    <location>
        <begin position="326"/>
        <end position="467"/>
    </location>
</feature>
<feature type="region of interest" description="Disordered" evidence="2">
    <location>
        <begin position="493"/>
        <end position="519"/>
    </location>
</feature>
<dbReference type="PANTHER" id="PTHR12357">
    <property type="entry name" value="YTH YT521-B HOMOLOGY DOMAIN-CONTAINING"/>
    <property type="match status" value="1"/>
</dbReference>
<feature type="compositionally biased region" description="Basic and acidic residues" evidence="2">
    <location>
        <begin position="500"/>
        <end position="512"/>
    </location>
</feature>
<dbReference type="Pfam" id="PF04146">
    <property type="entry name" value="YTH"/>
    <property type="match status" value="1"/>
</dbReference>
<keyword evidence="1" id="KW-0694">RNA-binding</keyword>
<feature type="region of interest" description="Disordered" evidence="2">
    <location>
        <begin position="179"/>
        <end position="206"/>
    </location>
</feature>
<comment type="caution">
    <text evidence="4">The sequence shown here is derived from an EMBL/GenBank/DDBJ whole genome shotgun (WGS) entry which is preliminary data.</text>
</comment>